<dbReference type="EMBL" id="BAABFC010000012">
    <property type="protein sequence ID" value="GAA4499408.1"/>
    <property type="molecule type" value="Genomic_DNA"/>
</dbReference>
<name>A0ABP8QBX6_9GAMM</name>
<dbReference type="RefSeq" id="WP_345012506.1">
    <property type="nucleotide sequence ID" value="NZ_BAABFC010000012.1"/>
</dbReference>
<dbReference type="SUPFAM" id="SSF54913">
    <property type="entry name" value="GlnB-like"/>
    <property type="match status" value="1"/>
</dbReference>
<organism evidence="2 3">
    <name type="scientific">Pseudaeromonas paramecii</name>
    <dbReference type="NCBI Taxonomy" id="2138166"/>
    <lineage>
        <taxon>Bacteria</taxon>
        <taxon>Pseudomonadati</taxon>
        <taxon>Pseudomonadota</taxon>
        <taxon>Gammaproteobacteria</taxon>
        <taxon>Aeromonadales</taxon>
        <taxon>Aeromonadaceae</taxon>
        <taxon>Pseudaeromonas</taxon>
    </lineage>
</organism>
<dbReference type="PANTHER" id="PTHR23419:SF8">
    <property type="entry name" value="FI09726P"/>
    <property type="match status" value="1"/>
</dbReference>
<keyword evidence="3" id="KW-1185">Reference proteome</keyword>
<sequence length="107" mass="12323">MTETLLVLCTCPNQGVAQLLARQLVENRLAACVNLIKGVTSIYLWEGQVEETQEVQMLIKTRNSLFEPLRQFIRQHHPYQVPEILGLHVCQGDREYLNWLQESLGCD</sequence>
<protein>
    <submittedName>
        <fullName evidence="2">Divalent-cation tolerance protein CutA</fullName>
    </submittedName>
</protein>
<evidence type="ECO:0000256" key="1">
    <source>
        <dbReference type="ARBA" id="ARBA00010169"/>
    </source>
</evidence>
<dbReference type="Pfam" id="PF03091">
    <property type="entry name" value="CutA1"/>
    <property type="match status" value="1"/>
</dbReference>
<dbReference type="InterPro" id="IPR011322">
    <property type="entry name" value="N-reg_PII-like_a/b"/>
</dbReference>
<dbReference type="Proteomes" id="UP001501321">
    <property type="component" value="Unassembled WGS sequence"/>
</dbReference>
<evidence type="ECO:0000313" key="3">
    <source>
        <dbReference type="Proteomes" id="UP001501321"/>
    </source>
</evidence>
<accession>A0ABP8QBX6</accession>
<proteinExistence type="inferred from homology"/>
<reference evidence="3" key="1">
    <citation type="journal article" date="2019" name="Int. J. Syst. Evol. Microbiol.">
        <title>The Global Catalogue of Microorganisms (GCM) 10K type strain sequencing project: providing services to taxonomists for standard genome sequencing and annotation.</title>
        <authorList>
            <consortium name="The Broad Institute Genomics Platform"/>
            <consortium name="The Broad Institute Genome Sequencing Center for Infectious Disease"/>
            <person name="Wu L."/>
            <person name="Ma J."/>
        </authorList>
    </citation>
    <scope>NUCLEOTIDE SEQUENCE [LARGE SCALE GENOMIC DNA]</scope>
    <source>
        <strain evidence="3">JCM 32226</strain>
    </source>
</reference>
<dbReference type="PANTHER" id="PTHR23419">
    <property type="entry name" value="DIVALENT CATION TOLERANCE CUTA-RELATED"/>
    <property type="match status" value="1"/>
</dbReference>
<comment type="similarity">
    <text evidence="1">Belongs to the CutA family.</text>
</comment>
<dbReference type="InterPro" id="IPR015867">
    <property type="entry name" value="N-reg_PII/ATP_PRibTrfase_C"/>
</dbReference>
<gene>
    <name evidence="2" type="ORF">GCM10023095_19530</name>
</gene>
<comment type="caution">
    <text evidence="2">The sequence shown here is derived from an EMBL/GenBank/DDBJ whole genome shotgun (WGS) entry which is preliminary data.</text>
</comment>
<evidence type="ECO:0000313" key="2">
    <source>
        <dbReference type="EMBL" id="GAA4499408.1"/>
    </source>
</evidence>
<dbReference type="Gene3D" id="3.30.70.120">
    <property type="match status" value="1"/>
</dbReference>
<dbReference type="InterPro" id="IPR004323">
    <property type="entry name" value="Ion_tolerance_CutA"/>
</dbReference>